<dbReference type="InterPro" id="IPR050190">
    <property type="entry name" value="UPF0213_domain"/>
</dbReference>
<dbReference type="PANTHER" id="PTHR34477">
    <property type="entry name" value="UPF0213 PROTEIN YHBQ"/>
    <property type="match status" value="1"/>
</dbReference>
<comment type="caution">
    <text evidence="3">The sequence shown here is derived from an EMBL/GenBank/DDBJ whole genome shotgun (WGS) entry which is preliminary data.</text>
</comment>
<dbReference type="Gene3D" id="3.40.1440.10">
    <property type="entry name" value="GIY-YIG endonuclease"/>
    <property type="match status" value="1"/>
</dbReference>
<accession>A0A1G2I5U7</accession>
<proteinExistence type="inferred from homology"/>
<dbReference type="AlphaFoldDB" id="A0A1G2I5U7"/>
<dbReference type="EMBL" id="MHOX01000036">
    <property type="protein sequence ID" value="OGZ70105.1"/>
    <property type="molecule type" value="Genomic_DNA"/>
</dbReference>
<protein>
    <recommendedName>
        <fullName evidence="2">GIY-YIG domain-containing protein</fullName>
    </recommendedName>
</protein>
<sequence>MFYVYAFYDRTKKIFYIGYTNNLRRRIREHNSGKTHTTRKMSDKLLVYYEGCLSKQDAVDREKQLKTGFGRGYLKRRLKNYLMGP</sequence>
<reference evidence="3 4" key="1">
    <citation type="journal article" date="2016" name="Nat. Commun.">
        <title>Thousands of microbial genomes shed light on interconnected biogeochemical processes in an aquifer system.</title>
        <authorList>
            <person name="Anantharaman K."/>
            <person name="Brown C.T."/>
            <person name="Hug L.A."/>
            <person name="Sharon I."/>
            <person name="Castelle C.J."/>
            <person name="Probst A.J."/>
            <person name="Thomas B.C."/>
            <person name="Singh A."/>
            <person name="Wilkins M.J."/>
            <person name="Karaoz U."/>
            <person name="Brodie E.L."/>
            <person name="Williams K.H."/>
            <person name="Hubbard S.S."/>
            <person name="Banfield J.F."/>
        </authorList>
    </citation>
    <scope>NUCLEOTIDE SEQUENCE [LARGE SCALE GENOMIC DNA]</scope>
</reference>
<evidence type="ECO:0000313" key="3">
    <source>
        <dbReference type="EMBL" id="OGZ70105.1"/>
    </source>
</evidence>
<dbReference type="PANTHER" id="PTHR34477:SF5">
    <property type="entry name" value="BSL5627 PROTEIN"/>
    <property type="match status" value="1"/>
</dbReference>
<dbReference type="Proteomes" id="UP000176308">
    <property type="component" value="Unassembled WGS sequence"/>
</dbReference>
<name>A0A1G2I5U7_9BACT</name>
<evidence type="ECO:0000256" key="1">
    <source>
        <dbReference type="ARBA" id="ARBA00007435"/>
    </source>
</evidence>
<evidence type="ECO:0000313" key="4">
    <source>
        <dbReference type="Proteomes" id="UP000176308"/>
    </source>
</evidence>
<gene>
    <name evidence="3" type="ORF">A2904_00410</name>
</gene>
<dbReference type="SUPFAM" id="SSF82771">
    <property type="entry name" value="GIY-YIG endonuclease"/>
    <property type="match status" value="1"/>
</dbReference>
<organism evidence="3 4">
    <name type="scientific">Candidatus Staskawiczbacteria bacterium RIFCSPLOWO2_01_FULL_33_9</name>
    <dbReference type="NCBI Taxonomy" id="1802211"/>
    <lineage>
        <taxon>Bacteria</taxon>
        <taxon>Candidatus Staskawicziibacteriota</taxon>
    </lineage>
</organism>
<dbReference type="Pfam" id="PF01541">
    <property type="entry name" value="GIY-YIG"/>
    <property type="match status" value="1"/>
</dbReference>
<evidence type="ECO:0000259" key="2">
    <source>
        <dbReference type="PROSITE" id="PS50164"/>
    </source>
</evidence>
<dbReference type="InterPro" id="IPR035901">
    <property type="entry name" value="GIY-YIG_endonuc_sf"/>
</dbReference>
<dbReference type="InterPro" id="IPR000305">
    <property type="entry name" value="GIY-YIG_endonuc"/>
</dbReference>
<dbReference type="SMART" id="SM00465">
    <property type="entry name" value="GIYc"/>
    <property type="match status" value="1"/>
</dbReference>
<comment type="similarity">
    <text evidence="1">Belongs to the UPF0213 family.</text>
</comment>
<feature type="domain" description="GIY-YIG" evidence="2">
    <location>
        <begin position="1"/>
        <end position="75"/>
    </location>
</feature>
<dbReference type="PROSITE" id="PS50164">
    <property type="entry name" value="GIY_YIG"/>
    <property type="match status" value="1"/>
</dbReference>